<dbReference type="VEuPathDB" id="GiardiaDB:DHA2_151044"/>
<evidence type="ECO:0000313" key="2">
    <source>
        <dbReference type="EMBL" id="ESU39298.1"/>
    </source>
</evidence>
<organism evidence="2 3">
    <name type="scientific">Giardia intestinalis</name>
    <name type="common">Giardia lamblia</name>
    <dbReference type="NCBI Taxonomy" id="5741"/>
    <lineage>
        <taxon>Eukaryota</taxon>
        <taxon>Metamonada</taxon>
        <taxon>Diplomonadida</taxon>
        <taxon>Hexamitidae</taxon>
        <taxon>Giardiinae</taxon>
        <taxon>Giardia</taxon>
    </lineage>
</organism>
<dbReference type="VEuPathDB" id="GiardiaDB:GL50803_0013940"/>
<proteinExistence type="predicted"/>
<reference evidence="2 3" key="2">
    <citation type="journal article" date="2013" name="Genome Biol. Evol.">
        <title>Genome sequencing of Giardia lamblia genotypes A2 and B isolates (DH and GS) and comparative analysis with the genomes of genotypes A1 and E (WB and Pig).</title>
        <authorList>
            <person name="Adam R.D."/>
            <person name="Dahlstrom E.W."/>
            <person name="Martens C.A."/>
            <person name="Bruno D.P."/>
            <person name="Barbian K.D."/>
            <person name="Ricklefs S.M."/>
            <person name="Hernandez M.M."/>
            <person name="Narla N.P."/>
            <person name="Patel R.B."/>
            <person name="Porcella S.F."/>
            <person name="Nash T.E."/>
        </authorList>
    </citation>
    <scope>NUCLEOTIDE SEQUENCE [LARGE SCALE GENOMIC DNA]</scope>
    <source>
        <strain evidence="2 3">DH</strain>
    </source>
</reference>
<gene>
    <name evidence="2" type="ORF">DHA2_151044</name>
</gene>
<dbReference type="AlphaFoldDB" id="V6TJZ9"/>
<feature type="coiled-coil region" evidence="1">
    <location>
        <begin position="25"/>
        <end position="52"/>
    </location>
</feature>
<dbReference type="Proteomes" id="UP000018320">
    <property type="component" value="Unassembled WGS sequence"/>
</dbReference>
<dbReference type="VEuPathDB" id="GiardiaDB:QR46_1187"/>
<accession>V6TJZ9</accession>
<dbReference type="VEuPathDB" id="GiardiaDB:GL50581_58"/>
<sequence>MHAGLMRRVKVSLKMQDILTNVLTSEDIEAEMRRLQSELAEDTKELARIRTEYHQAEQCLQNWQGRFALAEGFQSHSLAPERDHRFFMAPIGSVVTDDADPSLINVTLLDSFKGSCANLESWDKAWVIGLAKHRFSSNHFPASDLLTPSSDIVSGPVGTITVSNAVFNYTEPYNNSVHISKYLIDNARAAGCSAVTEDQDPFTLGVSPQLPCYLEAADEQAIQYEFVNLLADIVAVDQETVRLTTSEPLPPEFVLLDLKVYHPYIEGLTNLLEHEKQ</sequence>
<keyword evidence="1" id="KW-0175">Coiled coil</keyword>
<evidence type="ECO:0000256" key="1">
    <source>
        <dbReference type="SAM" id="Coils"/>
    </source>
</evidence>
<protein>
    <submittedName>
        <fullName evidence="2">Uncharacterized protein</fullName>
    </submittedName>
</protein>
<dbReference type="EMBL" id="AHGT01000004">
    <property type="protein sequence ID" value="ESU39298.1"/>
    <property type="molecule type" value="Genomic_DNA"/>
</dbReference>
<reference evidence="3" key="1">
    <citation type="submission" date="2012-02" db="EMBL/GenBank/DDBJ databases">
        <title>Genome sequencing of Giardia lamblia Genotypes A2 and B isolates (DH and GS) and comparative analysis with the genomes of Genotypes A1 and E (WB and Pig).</title>
        <authorList>
            <person name="Adam R."/>
            <person name="Dahlstrom E."/>
            <person name="Martens C."/>
            <person name="Bruno D."/>
            <person name="Barbian K."/>
            <person name="Porcella S.F."/>
            <person name="Nash T."/>
        </authorList>
    </citation>
    <scope>NUCLEOTIDE SEQUENCE</scope>
    <source>
        <strain evidence="3">DH</strain>
    </source>
</reference>
<comment type="caution">
    <text evidence="2">The sequence shown here is derived from an EMBL/GenBank/DDBJ whole genome shotgun (WGS) entry which is preliminary data.</text>
</comment>
<evidence type="ECO:0000313" key="3">
    <source>
        <dbReference type="Proteomes" id="UP000018320"/>
    </source>
</evidence>
<name>V6TJZ9_GIAIN</name>